<dbReference type="Pfam" id="PF02995">
    <property type="entry name" value="DUF229"/>
    <property type="match status" value="1"/>
</dbReference>
<dbReference type="Proteomes" id="UP000838412">
    <property type="component" value="Chromosome 3"/>
</dbReference>
<dbReference type="PANTHER" id="PTHR10974:SF1">
    <property type="entry name" value="FI08016P-RELATED"/>
    <property type="match status" value="1"/>
</dbReference>
<accession>A0A8J9ZN15</accession>
<protein>
    <submittedName>
        <fullName evidence="2">Hypp2015 protein</fullName>
    </submittedName>
</protein>
<feature type="region of interest" description="Disordered" evidence="1">
    <location>
        <begin position="55"/>
        <end position="85"/>
    </location>
</feature>
<name>A0A8J9ZN15_BRALA</name>
<dbReference type="Gene3D" id="3.40.720.10">
    <property type="entry name" value="Alkaline Phosphatase, subunit A"/>
    <property type="match status" value="1"/>
</dbReference>
<reference evidence="2" key="1">
    <citation type="submission" date="2022-01" db="EMBL/GenBank/DDBJ databases">
        <authorList>
            <person name="Braso-Vives M."/>
        </authorList>
    </citation>
    <scope>NUCLEOTIDE SEQUENCE</scope>
</reference>
<keyword evidence="3" id="KW-1185">Reference proteome</keyword>
<proteinExistence type="predicted"/>
<dbReference type="OrthoDB" id="413313at2759"/>
<evidence type="ECO:0000256" key="1">
    <source>
        <dbReference type="SAM" id="MobiDB-lite"/>
    </source>
</evidence>
<dbReference type="InterPro" id="IPR017850">
    <property type="entry name" value="Alkaline_phosphatase_core_sf"/>
</dbReference>
<evidence type="ECO:0000313" key="3">
    <source>
        <dbReference type="Proteomes" id="UP000838412"/>
    </source>
</evidence>
<dbReference type="InterPro" id="IPR004245">
    <property type="entry name" value="DUF229"/>
</dbReference>
<evidence type="ECO:0000313" key="2">
    <source>
        <dbReference type="EMBL" id="CAH1258493.1"/>
    </source>
</evidence>
<feature type="compositionally biased region" description="Basic and acidic residues" evidence="1">
    <location>
        <begin position="64"/>
        <end position="81"/>
    </location>
</feature>
<dbReference type="EMBL" id="OV696688">
    <property type="protein sequence ID" value="CAH1258493.1"/>
    <property type="molecule type" value="Genomic_DNA"/>
</dbReference>
<dbReference type="SUPFAM" id="SSF53649">
    <property type="entry name" value="Alkaline phosphatase-like"/>
    <property type="match status" value="1"/>
</dbReference>
<sequence length="704" mass="81523">MRSTNLQIRVCFAAVVSIGFLSAVVYISAVMSPSSNHHDDRSDVATAARQSIRTIYPGTEADSGQDKARNVDEDNHSKETEEQPVCKYPDLKMSNPEINHLFFDQSHLHCGGRPTDYLTYLDRETDNGKAIIRLNSSALLPGQKLVSCRYIKMDYLTDWEDNTIIVHTKNFQNNNETLDFPFEHEFARVICHYETEIFSGTGTEVVVKQHNNMFQQVKKNPTVERRSKQLYDSGRTKEALGGGLNVLMVGVDSTSRMNFMRKLPETFQYFTETLQGYVLKGYHVIGDGTTAQFIGMFTGFLEDELPNTKRGTANATLCDVFPLIWRKYKRKGYVTMFGEDEAWTGTFQYRTTGFSYQPTDHYMRPFWLAIEHLPGYRYYGQFCVGATPKHHYTFQYMRDFVDKYNQSLKFASAFHSQLSHDSVNLVQAADQDILDLISSWNDKGYLDNTVLIVFADHGARYGEIRQFLQGRLEERLPFFGIAIPKWIKQKHPEIAENLRKNQERLTTAFDFHKMLQHILDYPGDPSNFQGHGISLFREIPLNRTCEDAKIADHWCTCLQTISMSTSNDFVRASAKYLVSHINSLTLPHRNNCMELSLKNITHAEIVKPNKRLLQFQESTLQFHEAKFGNMLRLPFIDFMLTVETEPNGGMYEASVRKWLKRNHTEVMADISRINRYGDHPKCIRDKFPRLRKYCYCREFFQPTY</sequence>
<dbReference type="GO" id="GO:0005615">
    <property type="term" value="C:extracellular space"/>
    <property type="evidence" value="ECO:0007669"/>
    <property type="project" value="TreeGrafter"/>
</dbReference>
<dbReference type="CDD" id="cd16021">
    <property type="entry name" value="ALP_like"/>
    <property type="match status" value="1"/>
</dbReference>
<gene>
    <name evidence="2" type="primary">Hypp2015</name>
    <name evidence="2" type="ORF">BLAG_LOCUS16032</name>
</gene>
<dbReference type="PANTHER" id="PTHR10974">
    <property type="entry name" value="FI08016P-RELATED"/>
    <property type="match status" value="1"/>
</dbReference>
<dbReference type="FunFam" id="3.40.720.10:FF:000017">
    <property type="entry name" value="Predicted protein"/>
    <property type="match status" value="1"/>
</dbReference>
<organism evidence="2 3">
    <name type="scientific">Branchiostoma lanceolatum</name>
    <name type="common">Common lancelet</name>
    <name type="synonym">Amphioxus lanceolatum</name>
    <dbReference type="NCBI Taxonomy" id="7740"/>
    <lineage>
        <taxon>Eukaryota</taxon>
        <taxon>Metazoa</taxon>
        <taxon>Chordata</taxon>
        <taxon>Cephalochordata</taxon>
        <taxon>Leptocardii</taxon>
        <taxon>Amphioxiformes</taxon>
        <taxon>Branchiostomatidae</taxon>
        <taxon>Branchiostoma</taxon>
    </lineage>
</organism>
<dbReference type="AlphaFoldDB" id="A0A8J9ZN15"/>